<evidence type="ECO:0000313" key="1">
    <source>
        <dbReference type="EMBL" id="KAE9533166.1"/>
    </source>
</evidence>
<protein>
    <submittedName>
        <fullName evidence="1">Uncharacterized protein</fullName>
    </submittedName>
</protein>
<accession>A0A6G0THW9</accession>
<gene>
    <name evidence="1" type="ORF">AGLY_009594</name>
</gene>
<sequence>MAGRKPCIESKIIEDEILKYKRDIVGPNKGRPKDCVWQKIASSLTVKYGTKITNSSIRVRVACNRNDLKCKLGLLPPVSSANAICSPQDTDSEKALSDDYYESDTEKHFDKLAFSITFSEEEWELIKPRSKLYNDKKYSRTYLVLSPYEWSNIVQEHFFLHSRLPCSISFKKAKVLDSGNIFVSIRGRCSSCGSIFDGTIDKIPAMGTRAIMKCTYAGLFNEEHKNSKRRRLMGSEKQRAINAMVNCHQNQSVYYRTEANRLLLEGDTMAAQIPSLACLRQTKSKALSILRCHKDPIASLQIMKHNNQYDCAIRDIGIDKVFVHFWSDLQLKIYREQSLKNKLLTISFDATGGVCKKIKRFNKGYSGSIFLYEGVMKVNDQTFTALSMLSEQHDNLSIALWIKRWLRCNIKPPKVSVSDQSIALMSATVQAFTQYNSLEHYLKACFSIVNGEKNVEIPLCYIRNDINHFIHLITQWKPLKISKFKRTKQLFGRAMGLLVFCKSIEDAKPILEAIFVIALSKYDGTIVTNTKRIALKRDTPCAKSKKYLQLLISTSQNIGIFDDHDETEEIHFEGDSLLETDLQNFDLSNSFHDWAKSISTKCEAQIGGIEGEFDNAQYTPDIVPLIINIMKLFPCWSNIMLNVFRYGENIATSSRSESNFNNIKTRVFNHENMPVRIDDFVDKLVNYYRGDQLIIQAKQNDSTHEINSKDNRSFSLHSSNDKCLNSCDPCKNGHFPTGLHRCYLCTRAIHLFGCSVQNPNSEEGCGETRICLNCYEISELSNENNSIENWKNKGKPLEKKRSARSYLEKQPGFENLDLNKKGSIVEIAFLKNGSTFKNKPISVHGLDKVLLSNTCCSDSLLSIIAVSVAESNLYRTIKKKNSTATFVLRMLENKNYKELYKERIYLLALPYITTSEELLGSITLINTVDTEASACEKLMEKMPSYIRSNSCTNSLCFEPEYKKEGIVVCLNAIDGKINLPEEINKFFLPLTIGCVAINCNCDR</sequence>
<evidence type="ECO:0000313" key="2">
    <source>
        <dbReference type="Proteomes" id="UP000475862"/>
    </source>
</evidence>
<dbReference type="AlphaFoldDB" id="A0A6G0THW9"/>
<reference evidence="1 2" key="1">
    <citation type="submission" date="2019-08" db="EMBL/GenBank/DDBJ databases">
        <title>The genome of the soybean aphid Biotype 1, its phylome, world population structure and adaptation to the North American continent.</title>
        <authorList>
            <person name="Giordano R."/>
            <person name="Donthu R.K."/>
            <person name="Hernandez A.G."/>
            <person name="Wright C.L."/>
            <person name="Zimin A.V."/>
        </authorList>
    </citation>
    <scope>NUCLEOTIDE SEQUENCE [LARGE SCALE GENOMIC DNA]</scope>
    <source>
        <tissue evidence="1">Whole aphids</tissue>
    </source>
</reference>
<dbReference type="OrthoDB" id="7700560at2759"/>
<comment type="caution">
    <text evidence="1">The sequence shown here is derived from an EMBL/GenBank/DDBJ whole genome shotgun (WGS) entry which is preliminary data.</text>
</comment>
<dbReference type="EMBL" id="VYZN01000037">
    <property type="protein sequence ID" value="KAE9533166.1"/>
    <property type="molecule type" value="Genomic_DNA"/>
</dbReference>
<name>A0A6G0THW9_APHGL</name>
<organism evidence="1 2">
    <name type="scientific">Aphis glycines</name>
    <name type="common">Soybean aphid</name>
    <dbReference type="NCBI Taxonomy" id="307491"/>
    <lineage>
        <taxon>Eukaryota</taxon>
        <taxon>Metazoa</taxon>
        <taxon>Ecdysozoa</taxon>
        <taxon>Arthropoda</taxon>
        <taxon>Hexapoda</taxon>
        <taxon>Insecta</taxon>
        <taxon>Pterygota</taxon>
        <taxon>Neoptera</taxon>
        <taxon>Paraneoptera</taxon>
        <taxon>Hemiptera</taxon>
        <taxon>Sternorrhyncha</taxon>
        <taxon>Aphidomorpha</taxon>
        <taxon>Aphidoidea</taxon>
        <taxon>Aphididae</taxon>
        <taxon>Aphidini</taxon>
        <taxon>Aphis</taxon>
        <taxon>Aphis</taxon>
    </lineage>
</organism>
<proteinExistence type="predicted"/>
<keyword evidence="2" id="KW-1185">Reference proteome</keyword>
<dbReference type="Proteomes" id="UP000475862">
    <property type="component" value="Unassembled WGS sequence"/>
</dbReference>